<evidence type="ECO:0000259" key="12">
    <source>
        <dbReference type="Pfam" id="PF19282"/>
    </source>
</evidence>
<evidence type="ECO:0000256" key="5">
    <source>
        <dbReference type="ARBA" id="ARBA00022490"/>
    </source>
</evidence>
<feature type="domain" description="Exportin-T C-terminal" evidence="12">
    <location>
        <begin position="376"/>
        <end position="547"/>
    </location>
</feature>
<accession>A0AAW0YMG5</accession>
<dbReference type="GeneID" id="92182274"/>
<gene>
    <name evidence="13" type="ORF">IAR55_005016</name>
</gene>
<proteinExistence type="inferred from homology"/>
<name>A0AAW0YMG5_9TREE</name>
<organism evidence="13 14">
    <name type="scientific">Kwoniella newhampshirensis</name>
    <dbReference type="NCBI Taxonomy" id="1651941"/>
    <lineage>
        <taxon>Eukaryota</taxon>
        <taxon>Fungi</taxon>
        <taxon>Dikarya</taxon>
        <taxon>Basidiomycota</taxon>
        <taxon>Agaricomycotina</taxon>
        <taxon>Tremellomycetes</taxon>
        <taxon>Tremellales</taxon>
        <taxon>Cryptococcaceae</taxon>
        <taxon>Kwoniella</taxon>
    </lineage>
</organism>
<dbReference type="EMBL" id="JBCAWK010000009">
    <property type="protein sequence ID" value="KAK8849681.1"/>
    <property type="molecule type" value="Genomic_DNA"/>
</dbReference>
<dbReference type="GO" id="GO:0005643">
    <property type="term" value="C:nuclear pore"/>
    <property type="evidence" value="ECO:0007669"/>
    <property type="project" value="TreeGrafter"/>
</dbReference>
<keyword evidence="7 9" id="KW-0694">RNA-binding</keyword>
<comment type="function">
    <text evidence="9">tRNA nucleus export receptor which facilitates tRNA translocation across the nuclear pore complex.</text>
</comment>
<dbReference type="GO" id="GO:0005737">
    <property type="term" value="C:cytoplasm"/>
    <property type="evidence" value="ECO:0007669"/>
    <property type="project" value="UniProtKB-SubCell"/>
</dbReference>
<sequence length="1158" mass="128614">MASSQSPHLTSIPQAVRVAASIDSNVDPAIKQQAIDYLTKVKELCEETWQDCLALYLQGAGAPGPSTAGRDGKEKLETDLRMFCEQVVDTVLTQKPQVMAVDAQQAMYTAIVDFIQAEYVQGPCEGGQTYLRNKLAFTVAHLFLNVYPSTIPTFLRPFFALLTPSDPSSSSGVNFNPALLTIRVLSEIAQEVHDSVLKSARSYSKDRQSRDGVVRDVIRSSGDEKLAVDGMLALAERAMDAIEKGEGGRWVELLEATLKTLAAWTPWIDLGVALNPKSLPFYHRLIRQPLVPIRIAAANILRTFVAKGIQDPVARVEVLKVLNVAALVDPLESETNGVRDNEEVIAFRAALGNLLAMYGTELIAFSESEENPEPLRSEAEEMMNSALPLLLRFLSDRQYEVPLSVSNFASDLLRVYKRIYKPPMPPPVKPGEQPARAATPPPLSPERRQFLASMLDVLIRQLAWPEEADWEAPGNEDESDEEIAAFRHFRAACRSFIESIAQIEKGLHTEVVARIVIATLDAFQTSGPSAVSWQQAELAMHLVYTFDSTRAAFFDLPPEVATKAARDRVHRINVNKAYAESAMSSGRSTPIMADGDMSQSLPDVNYSDVKDKFEYEQYPLSPLGQLLTRCMSSGISNYPHPSVTLQYFEIFVRYVEFWKSKTEAIQPMFEAILDSRGVHHPDEGVRRRCFYLFSKLCKECKNDTVAGMVQPILESLRDMMGVEAIVPTVDTPEESPLTKATTGRNYAADQLYLFEAAGNLVYLVKSEPSRLIALLEAIAGPLMTGMATGVERYRSAPDDIQAVLQVHHHLMALGHFAKGFPMVSDSQVEALPYQPAFKQMTEALLQALNVMKSQRVVRDAARFAFAQFVNAIGTTVAELVPRFVSIVVTEYEPSELIDFMLFLGLLMHRLKKNTFETMDMLLLPLLSRIFAILQQPITGTDEAQIHRRLKDAYLSFFSALMNANLDGVFITDRNKPEFENVLTTLLNLTQDYSDAGSQRLAFGFFARSVIAWGTSPGAAALPSVFAESAMSAQSKAVANGTAQPSNQHSIAKEDRAKQALPGYENFIYQRLLPACFEVPSRREFNFRGGQMVMFDAAILVRNTVQARGQEALDFLTNDLLPKLNCPPDIANQFLTGLRTQTSKDFRKTFSEFIKAMRG</sequence>
<comment type="similarity">
    <text evidence="2 9">Belongs to the exportin family.</text>
</comment>
<dbReference type="InterPro" id="IPR040017">
    <property type="entry name" value="XPOT"/>
</dbReference>
<keyword evidence="6 9" id="KW-0820">tRNA-binding</keyword>
<evidence type="ECO:0000256" key="8">
    <source>
        <dbReference type="ARBA" id="ARBA00023242"/>
    </source>
</evidence>
<dbReference type="InterPro" id="IPR013598">
    <property type="entry name" value="Exportin-1/Importin-b-like"/>
</dbReference>
<dbReference type="AlphaFoldDB" id="A0AAW0YMG5"/>
<keyword evidence="5 9" id="KW-0963">Cytoplasm</keyword>
<dbReference type="InterPro" id="IPR016024">
    <property type="entry name" value="ARM-type_fold"/>
</dbReference>
<protein>
    <recommendedName>
        <fullName evidence="3 9">Exportin-T</fullName>
    </recommendedName>
    <alternativeName>
        <fullName evidence="9">Exportin(tRNA)</fullName>
    </alternativeName>
    <alternativeName>
        <fullName evidence="9">tRNA exportin</fullName>
    </alternativeName>
</protein>
<dbReference type="GO" id="GO:0031267">
    <property type="term" value="F:small GTPase binding"/>
    <property type="evidence" value="ECO:0007669"/>
    <property type="project" value="InterPro"/>
</dbReference>
<dbReference type="GO" id="GO:0071528">
    <property type="term" value="P:tRNA re-export from nucleus"/>
    <property type="evidence" value="ECO:0007669"/>
    <property type="project" value="UniProtKB-UniRule"/>
</dbReference>
<keyword evidence="14" id="KW-1185">Reference proteome</keyword>
<dbReference type="GO" id="GO:0016363">
    <property type="term" value="C:nuclear matrix"/>
    <property type="evidence" value="ECO:0007669"/>
    <property type="project" value="TreeGrafter"/>
</dbReference>
<evidence type="ECO:0000256" key="9">
    <source>
        <dbReference type="RuleBase" id="RU366037"/>
    </source>
</evidence>
<dbReference type="Pfam" id="PF19282">
    <property type="entry name" value="Exportin-T"/>
    <property type="match status" value="2"/>
</dbReference>
<reference evidence="13 14" key="1">
    <citation type="journal article" date="2024" name="bioRxiv">
        <title>Comparative genomics of Cryptococcus and Kwoniella reveals pathogenesis evolution and contrasting karyotype dynamics via intercentromeric recombination or chromosome fusion.</title>
        <authorList>
            <person name="Coelho M.A."/>
            <person name="David-Palma M."/>
            <person name="Shea T."/>
            <person name="Bowers K."/>
            <person name="McGinley-Smith S."/>
            <person name="Mohammad A.W."/>
            <person name="Gnirke A."/>
            <person name="Yurkov A.M."/>
            <person name="Nowrousian M."/>
            <person name="Sun S."/>
            <person name="Cuomo C.A."/>
            <person name="Heitman J."/>
        </authorList>
    </citation>
    <scope>NUCLEOTIDE SEQUENCE [LARGE SCALE GENOMIC DNA]</scope>
    <source>
        <strain evidence="13 14">CBS 13917</strain>
    </source>
</reference>
<dbReference type="SUPFAM" id="SSF48371">
    <property type="entry name" value="ARM repeat"/>
    <property type="match status" value="1"/>
</dbReference>
<keyword evidence="4 9" id="KW-0813">Transport</keyword>
<dbReference type="Proteomes" id="UP001388673">
    <property type="component" value="Unassembled WGS sequence"/>
</dbReference>
<dbReference type="RefSeq" id="XP_066801569.1">
    <property type="nucleotide sequence ID" value="XM_066948110.1"/>
</dbReference>
<dbReference type="PANTHER" id="PTHR15952">
    <property type="entry name" value="EXPORTIN-T/LOS1"/>
    <property type="match status" value="1"/>
</dbReference>
<evidence type="ECO:0000313" key="14">
    <source>
        <dbReference type="Proteomes" id="UP001388673"/>
    </source>
</evidence>
<keyword evidence="8 9" id="KW-0539">Nucleus</keyword>
<evidence type="ECO:0000256" key="1">
    <source>
        <dbReference type="ARBA" id="ARBA00004496"/>
    </source>
</evidence>
<feature type="domain" description="Exportin-1/Importin-beta-like" evidence="11">
    <location>
        <begin position="129"/>
        <end position="301"/>
    </location>
</feature>
<comment type="subcellular location">
    <subcellularLocation>
        <location evidence="1 9">Cytoplasm</location>
    </subcellularLocation>
    <subcellularLocation>
        <location evidence="9">Nucleus</location>
    </subcellularLocation>
    <text evidence="9">Shuttles between the nucleus and the cytoplasm.</text>
</comment>
<evidence type="ECO:0000256" key="7">
    <source>
        <dbReference type="ARBA" id="ARBA00022884"/>
    </source>
</evidence>
<evidence type="ECO:0000256" key="10">
    <source>
        <dbReference type="SAM" id="MobiDB-lite"/>
    </source>
</evidence>
<evidence type="ECO:0000259" key="11">
    <source>
        <dbReference type="Pfam" id="PF08389"/>
    </source>
</evidence>
<dbReference type="GO" id="GO:0000049">
    <property type="term" value="F:tRNA binding"/>
    <property type="evidence" value="ECO:0007669"/>
    <property type="project" value="UniProtKB-UniRule"/>
</dbReference>
<evidence type="ECO:0000256" key="2">
    <source>
        <dbReference type="ARBA" id="ARBA00009466"/>
    </source>
</evidence>
<evidence type="ECO:0000256" key="3">
    <source>
        <dbReference type="ARBA" id="ARBA00018928"/>
    </source>
</evidence>
<feature type="region of interest" description="Disordered" evidence="10">
    <location>
        <begin position="424"/>
        <end position="443"/>
    </location>
</feature>
<dbReference type="InterPro" id="IPR011989">
    <property type="entry name" value="ARM-like"/>
</dbReference>
<feature type="domain" description="Exportin-T C-terminal" evidence="12">
    <location>
        <begin position="620"/>
        <end position="1156"/>
    </location>
</feature>
<dbReference type="InterPro" id="IPR045546">
    <property type="entry name" value="Exportin-T_C"/>
</dbReference>
<evidence type="ECO:0000313" key="13">
    <source>
        <dbReference type="EMBL" id="KAK8849681.1"/>
    </source>
</evidence>
<evidence type="ECO:0000256" key="6">
    <source>
        <dbReference type="ARBA" id="ARBA00022555"/>
    </source>
</evidence>
<dbReference type="KEGG" id="kne:92182274"/>
<evidence type="ECO:0000256" key="4">
    <source>
        <dbReference type="ARBA" id="ARBA00022448"/>
    </source>
</evidence>
<comment type="caution">
    <text evidence="13">The sequence shown here is derived from an EMBL/GenBank/DDBJ whole genome shotgun (WGS) entry which is preliminary data.</text>
</comment>
<dbReference type="Pfam" id="PF08389">
    <property type="entry name" value="Xpo1"/>
    <property type="match status" value="1"/>
</dbReference>
<dbReference type="PANTHER" id="PTHR15952:SF11">
    <property type="entry name" value="EXPORTIN-T"/>
    <property type="match status" value="1"/>
</dbReference>
<dbReference type="Gene3D" id="1.25.10.10">
    <property type="entry name" value="Leucine-rich Repeat Variant"/>
    <property type="match status" value="1"/>
</dbReference>